<organism evidence="4 5">
    <name type="scientific">Paraglaciecola arctica BSs20135</name>
    <dbReference type="NCBI Taxonomy" id="493475"/>
    <lineage>
        <taxon>Bacteria</taxon>
        <taxon>Pseudomonadati</taxon>
        <taxon>Pseudomonadota</taxon>
        <taxon>Gammaproteobacteria</taxon>
        <taxon>Alteromonadales</taxon>
        <taxon>Alteromonadaceae</taxon>
        <taxon>Paraglaciecola</taxon>
    </lineage>
</organism>
<proteinExistence type="predicted"/>
<dbReference type="GO" id="GO:0070402">
    <property type="term" value="F:NADPH binding"/>
    <property type="evidence" value="ECO:0007669"/>
    <property type="project" value="TreeGrafter"/>
</dbReference>
<dbReference type="eggNOG" id="COG0604">
    <property type="taxonomic scope" value="Bacteria"/>
</dbReference>
<dbReference type="InterPro" id="IPR011032">
    <property type="entry name" value="GroES-like_sf"/>
</dbReference>
<dbReference type="PANTHER" id="PTHR48106:SF18">
    <property type="entry name" value="QUINONE OXIDOREDUCTASE PIG3"/>
    <property type="match status" value="1"/>
</dbReference>
<keyword evidence="5" id="KW-1185">Reference proteome</keyword>
<dbReference type="SUPFAM" id="SSF50129">
    <property type="entry name" value="GroES-like"/>
    <property type="match status" value="1"/>
</dbReference>
<protein>
    <recommendedName>
        <fullName evidence="3">Enoyl reductase (ER) domain-containing protein</fullName>
    </recommendedName>
</protein>
<dbReference type="EMBL" id="BAEO01000003">
    <property type="protein sequence ID" value="GAC17117.1"/>
    <property type="molecule type" value="Genomic_DNA"/>
</dbReference>
<dbReference type="InterPro" id="IPR013149">
    <property type="entry name" value="ADH-like_C"/>
</dbReference>
<gene>
    <name evidence="4" type="ORF">GARC_0135</name>
</gene>
<name>K6YG26_9ALTE</name>
<reference evidence="4 5" key="1">
    <citation type="journal article" date="2017" name="Antonie Van Leeuwenhoek">
        <title>Rhizobium rhizosphaerae sp. nov., a novel species isolated from rice rhizosphere.</title>
        <authorList>
            <person name="Zhao J.J."/>
            <person name="Zhang J."/>
            <person name="Zhang R.J."/>
            <person name="Zhang C.W."/>
            <person name="Yin H.Q."/>
            <person name="Zhang X.X."/>
        </authorList>
    </citation>
    <scope>NUCLEOTIDE SEQUENCE [LARGE SCALE GENOMIC DNA]</scope>
    <source>
        <strain evidence="4 5">BSs20135</strain>
    </source>
</reference>
<dbReference type="STRING" id="493475.GARC_0135"/>
<dbReference type="Pfam" id="PF08240">
    <property type="entry name" value="ADH_N"/>
    <property type="match status" value="1"/>
</dbReference>
<dbReference type="InterPro" id="IPR013154">
    <property type="entry name" value="ADH-like_N"/>
</dbReference>
<dbReference type="RefSeq" id="WP_007615623.1">
    <property type="nucleotide sequence ID" value="NZ_BAEO01000003.1"/>
</dbReference>
<dbReference type="AlphaFoldDB" id="K6YG26"/>
<dbReference type="Proteomes" id="UP000006327">
    <property type="component" value="Unassembled WGS sequence"/>
</dbReference>
<dbReference type="SMART" id="SM00829">
    <property type="entry name" value="PKS_ER"/>
    <property type="match status" value="1"/>
</dbReference>
<evidence type="ECO:0000313" key="5">
    <source>
        <dbReference type="Proteomes" id="UP000006327"/>
    </source>
</evidence>
<dbReference type="InterPro" id="IPR036291">
    <property type="entry name" value="NAD(P)-bd_dom_sf"/>
</dbReference>
<evidence type="ECO:0000256" key="1">
    <source>
        <dbReference type="ARBA" id="ARBA00022857"/>
    </source>
</evidence>
<accession>K6YG26</accession>
<evidence type="ECO:0000256" key="2">
    <source>
        <dbReference type="ARBA" id="ARBA00023002"/>
    </source>
</evidence>
<dbReference type="SUPFAM" id="SSF51735">
    <property type="entry name" value="NAD(P)-binding Rossmann-fold domains"/>
    <property type="match status" value="1"/>
</dbReference>
<dbReference type="PANTHER" id="PTHR48106">
    <property type="entry name" value="QUINONE OXIDOREDUCTASE PIG3-RELATED"/>
    <property type="match status" value="1"/>
</dbReference>
<evidence type="ECO:0000259" key="3">
    <source>
        <dbReference type="SMART" id="SM00829"/>
    </source>
</evidence>
<dbReference type="GO" id="GO:0016651">
    <property type="term" value="F:oxidoreductase activity, acting on NAD(P)H"/>
    <property type="evidence" value="ECO:0007669"/>
    <property type="project" value="TreeGrafter"/>
</dbReference>
<comment type="caution">
    <text evidence="4">The sequence shown here is derived from an EMBL/GenBank/DDBJ whole genome shotgun (WGS) entry which is preliminary data.</text>
</comment>
<dbReference type="Pfam" id="PF00107">
    <property type="entry name" value="ADH_zinc_N"/>
    <property type="match status" value="1"/>
</dbReference>
<keyword evidence="1" id="KW-0521">NADP</keyword>
<dbReference type="OrthoDB" id="9785812at2"/>
<dbReference type="Gene3D" id="3.40.50.720">
    <property type="entry name" value="NAD(P)-binding Rossmann-like Domain"/>
    <property type="match status" value="1"/>
</dbReference>
<sequence>MIVPNENRLNTEYRISKFGGPSVITATQTQLAAPKAGEAQLRILATGLSMADVLIRRGVYVDIKKPAVVLGYEALGVIEVLGEGVAIKHPNLTVGKQVAVMSLIGNNTHYRNIGVDHVVPLPKNVSNEQIPQAASIMLNYVTAYQMLHRQQLTFIETATLKKVLIHSAAGGVGMALIQLLKPFNLELYGTASKKNHARLKRYGVKPIDYRTENVAQVCQQAGGMDVVFDGIGGNHLNSSKQCLTPKGQLVFYGMTELITGEQPTKIAFIKYMLTTARYFFKAKLCKRYSFYSITD</sequence>
<dbReference type="InterPro" id="IPR020843">
    <property type="entry name" value="ER"/>
</dbReference>
<evidence type="ECO:0000313" key="4">
    <source>
        <dbReference type="EMBL" id="GAC17117.1"/>
    </source>
</evidence>
<feature type="domain" description="Enoyl reductase (ER)" evidence="3">
    <location>
        <begin position="19"/>
        <end position="293"/>
    </location>
</feature>
<dbReference type="Gene3D" id="3.90.180.10">
    <property type="entry name" value="Medium-chain alcohol dehydrogenases, catalytic domain"/>
    <property type="match status" value="1"/>
</dbReference>
<keyword evidence="2" id="KW-0560">Oxidoreductase</keyword>